<keyword evidence="4" id="KW-0808">Transferase</keyword>
<dbReference type="EMBL" id="JACCFH010000001">
    <property type="protein sequence ID" value="NYG34511.1"/>
    <property type="molecule type" value="Genomic_DNA"/>
</dbReference>
<feature type="transmembrane region" description="Helical" evidence="8">
    <location>
        <begin position="393"/>
        <end position="411"/>
    </location>
</feature>
<evidence type="ECO:0000256" key="3">
    <source>
        <dbReference type="ARBA" id="ARBA00022676"/>
    </source>
</evidence>
<feature type="transmembrane region" description="Helical" evidence="8">
    <location>
        <begin position="196"/>
        <end position="211"/>
    </location>
</feature>
<dbReference type="RefSeq" id="WP_179635141.1">
    <property type="nucleotide sequence ID" value="NZ_JACCFH010000001.1"/>
</dbReference>
<sequence length="547" mass="59058">MKTRNSRPDGTCAEAAPVAGVAAGAGRRSVPWLPEGGLRWAVSARGLIHPPLLAAGLVLVWVLVAWWTNTAQYGDHFEQLSWAQSMEWGYHKHPPLPSWLLAAAIRVGGLHAWWPSVLAGGCIALNLVLTWRIACWLIGEDRAGLAVLFAGLQQGFMGKAQLFNHNSVLVVCVSAVVLLALRATQLEAARPARQQTLRWALVGVVAGLAMLSKYQAALPLIGVVVAMWRSGALARPANRQGLALAVVIALLMLAPHVAWVATHGWSTVAYATQSGVSQSAGERLAGVVKFLVIQLRVLSPALLMLALVAGWSGRRGTDRAARMPQPVRGDDRPAPQWIWLSSLLGVPVAGVLVAALMGGLRLQDHWGIQTFQFMGLVAAALWPWPVRPAWRRCVAVALVLHGVFLLAHSAPRWTDMARSTRARVDEFYPARAMADAMRAQWLAAVPAGCTLRYVRGPGFEAGIIGLYAPEHPAVVDDNLLHTPWLQLADFAEAGHLAVRLGTPPELDDWSSGPVLRGEFSFDVPAQRQAPHQTLHWMIVPPARCAAP</sequence>
<comment type="subcellular location">
    <subcellularLocation>
        <location evidence="1">Cell membrane</location>
        <topology evidence="1">Multi-pass membrane protein</topology>
    </subcellularLocation>
</comment>
<dbReference type="InterPro" id="IPR038731">
    <property type="entry name" value="RgtA/B/C-like"/>
</dbReference>
<keyword evidence="5 8" id="KW-0812">Transmembrane</keyword>
<keyword evidence="7 8" id="KW-0472">Membrane</keyword>
<feature type="transmembrane region" description="Helical" evidence="8">
    <location>
        <begin position="366"/>
        <end position="386"/>
    </location>
</feature>
<keyword evidence="2" id="KW-1003">Cell membrane</keyword>
<feature type="transmembrane region" description="Helical" evidence="8">
    <location>
        <begin position="293"/>
        <end position="313"/>
    </location>
</feature>
<keyword evidence="11" id="KW-1185">Reference proteome</keyword>
<dbReference type="PANTHER" id="PTHR33908:SF11">
    <property type="entry name" value="MEMBRANE PROTEIN"/>
    <property type="match status" value="1"/>
</dbReference>
<evidence type="ECO:0000256" key="8">
    <source>
        <dbReference type="SAM" id="Phobius"/>
    </source>
</evidence>
<name>A0A7Y9U8E2_9BURK</name>
<feature type="transmembrane region" description="Helical" evidence="8">
    <location>
        <begin position="47"/>
        <end position="67"/>
    </location>
</feature>
<evidence type="ECO:0000256" key="4">
    <source>
        <dbReference type="ARBA" id="ARBA00022679"/>
    </source>
</evidence>
<dbReference type="Pfam" id="PF13231">
    <property type="entry name" value="PMT_2"/>
    <property type="match status" value="1"/>
</dbReference>
<dbReference type="PANTHER" id="PTHR33908">
    <property type="entry name" value="MANNOSYLTRANSFERASE YKCB-RELATED"/>
    <property type="match status" value="1"/>
</dbReference>
<reference evidence="10 11" key="1">
    <citation type="submission" date="2020-07" db="EMBL/GenBank/DDBJ databases">
        <title>Genomic Encyclopedia of Archaeal and Bacterial Type Strains, Phase II (KMG-II): from individual species to whole genera.</title>
        <authorList>
            <person name="Goeker M."/>
        </authorList>
    </citation>
    <scope>NUCLEOTIDE SEQUENCE [LARGE SCALE GENOMIC DNA]</scope>
    <source>
        <strain evidence="10 11">DSM 21226</strain>
    </source>
</reference>
<accession>A0A7Y9U8E2</accession>
<evidence type="ECO:0000256" key="6">
    <source>
        <dbReference type="ARBA" id="ARBA00022989"/>
    </source>
</evidence>
<dbReference type="InterPro" id="IPR050297">
    <property type="entry name" value="LipidA_mod_glycosyltrf_83"/>
</dbReference>
<gene>
    <name evidence="10" type="ORF">BDD16_003497</name>
</gene>
<feature type="domain" description="Glycosyltransferase RgtA/B/C/D-like" evidence="9">
    <location>
        <begin position="92"/>
        <end position="259"/>
    </location>
</feature>
<feature type="transmembrane region" description="Helical" evidence="8">
    <location>
        <begin position="337"/>
        <end position="360"/>
    </location>
</feature>
<evidence type="ECO:0000256" key="7">
    <source>
        <dbReference type="ARBA" id="ARBA00023136"/>
    </source>
</evidence>
<dbReference type="GO" id="GO:0009103">
    <property type="term" value="P:lipopolysaccharide biosynthetic process"/>
    <property type="evidence" value="ECO:0007669"/>
    <property type="project" value="UniProtKB-ARBA"/>
</dbReference>
<evidence type="ECO:0000313" key="11">
    <source>
        <dbReference type="Proteomes" id="UP000518288"/>
    </source>
</evidence>
<comment type="caution">
    <text evidence="10">The sequence shown here is derived from an EMBL/GenBank/DDBJ whole genome shotgun (WGS) entry which is preliminary data.</text>
</comment>
<evidence type="ECO:0000256" key="1">
    <source>
        <dbReference type="ARBA" id="ARBA00004651"/>
    </source>
</evidence>
<dbReference type="GO" id="GO:0016763">
    <property type="term" value="F:pentosyltransferase activity"/>
    <property type="evidence" value="ECO:0007669"/>
    <property type="project" value="TreeGrafter"/>
</dbReference>
<dbReference type="GO" id="GO:0005886">
    <property type="term" value="C:plasma membrane"/>
    <property type="evidence" value="ECO:0007669"/>
    <property type="project" value="UniProtKB-SubCell"/>
</dbReference>
<feature type="transmembrane region" description="Helical" evidence="8">
    <location>
        <begin position="241"/>
        <end position="261"/>
    </location>
</feature>
<protein>
    <recommendedName>
        <fullName evidence="9">Glycosyltransferase RgtA/B/C/D-like domain-containing protein</fullName>
    </recommendedName>
</protein>
<keyword evidence="6 8" id="KW-1133">Transmembrane helix</keyword>
<keyword evidence="3" id="KW-0328">Glycosyltransferase</keyword>
<evidence type="ECO:0000313" key="10">
    <source>
        <dbReference type="EMBL" id="NYG34511.1"/>
    </source>
</evidence>
<proteinExistence type="predicted"/>
<dbReference type="Proteomes" id="UP000518288">
    <property type="component" value="Unassembled WGS sequence"/>
</dbReference>
<evidence type="ECO:0000259" key="9">
    <source>
        <dbReference type="Pfam" id="PF13231"/>
    </source>
</evidence>
<feature type="transmembrane region" description="Helical" evidence="8">
    <location>
        <begin position="112"/>
        <end position="131"/>
    </location>
</feature>
<feature type="transmembrane region" description="Helical" evidence="8">
    <location>
        <begin position="168"/>
        <end position="184"/>
    </location>
</feature>
<evidence type="ECO:0000256" key="2">
    <source>
        <dbReference type="ARBA" id="ARBA00022475"/>
    </source>
</evidence>
<dbReference type="AlphaFoldDB" id="A0A7Y9U8E2"/>
<organism evidence="10 11">
    <name type="scientific">Sphaerotilus montanus</name>
    <dbReference type="NCBI Taxonomy" id="522889"/>
    <lineage>
        <taxon>Bacteria</taxon>
        <taxon>Pseudomonadati</taxon>
        <taxon>Pseudomonadota</taxon>
        <taxon>Betaproteobacteria</taxon>
        <taxon>Burkholderiales</taxon>
        <taxon>Sphaerotilaceae</taxon>
        <taxon>Sphaerotilus</taxon>
    </lineage>
</organism>
<evidence type="ECO:0000256" key="5">
    <source>
        <dbReference type="ARBA" id="ARBA00022692"/>
    </source>
</evidence>